<feature type="region of interest" description="Disordered" evidence="2">
    <location>
        <begin position="280"/>
        <end position="354"/>
    </location>
</feature>
<dbReference type="SUPFAM" id="SSF47473">
    <property type="entry name" value="EF-hand"/>
    <property type="match status" value="2"/>
</dbReference>
<dbReference type="GO" id="GO:0005509">
    <property type="term" value="F:calcium ion binding"/>
    <property type="evidence" value="ECO:0007669"/>
    <property type="project" value="InterPro"/>
</dbReference>
<dbReference type="Proteomes" id="UP000265515">
    <property type="component" value="Unassembled WGS sequence"/>
</dbReference>
<accession>A0A388KHI3</accession>
<feature type="domain" description="EH" evidence="3">
    <location>
        <begin position="5"/>
        <end position="94"/>
    </location>
</feature>
<feature type="region of interest" description="Disordered" evidence="2">
    <location>
        <begin position="370"/>
        <end position="410"/>
    </location>
</feature>
<dbReference type="SMART" id="SM00027">
    <property type="entry name" value="EH"/>
    <property type="match status" value="2"/>
</dbReference>
<dbReference type="STRING" id="69332.A0A388KHI3"/>
<evidence type="ECO:0000313" key="6">
    <source>
        <dbReference type="Proteomes" id="UP000265515"/>
    </source>
</evidence>
<evidence type="ECO:0000313" key="5">
    <source>
        <dbReference type="EMBL" id="GBG69501.1"/>
    </source>
</evidence>
<dbReference type="CDD" id="cd00052">
    <property type="entry name" value="EH"/>
    <property type="match status" value="2"/>
</dbReference>
<evidence type="ECO:0000259" key="3">
    <source>
        <dbReference type="PROSITE" id="PS50031"/>
    </source>
</evidence>
<dbReference type="PROSITE" id="PS50222">
    <property type="entry name" value="EF_HAND_2"/>
    <property type="match status" value="2"/>
</dbReference>
<feature type="domain" description="EF-hand" evidence="4">
    <location>
        <begin position="736"/>
        <end position="771"/>
    </location>
</feature>
<dbReference type="OMA" id="WPLKEAN"/>
<feature type="region of interest" description="Disordered" evidence="2">
    <location>
        <begin position="568"/>
        <end position="623"/>
    </location>
</feature>
<proteinExistence type="predicted"/>
<feature type="domain" description="EF-hand" evidence="4">
    <location>
        <begin position="1"/>
        <end position="35"/>
    </location>
</feature>
<feature type="region of interest" description="Disordered" evidence="2">
    <location>
        <begin position="643"/>
        <end position="669"/>
    </location>
</feature>
<feature type="compositionally biased region" description="Polar residues" evidence="2">
    <location>
        <begin position="823"/>
        <end position="832"/>
    </location>
</feature>
<evidence type="ECO:0000259" key="4">
    <source>
        <dbReference type="PROSITE" id="PS50222"/>
    </source>
</evidence>
<evidence type="ECO:0000256" key="1">
    <source>
        <dbReference type="ARBA" id="ARBA00022837"/>
    </source>
</evidence>
<dbReference type="GO" id="GO:0016197">
    <property type="term" value="P:endosomal transport"/>
    <property type="evidence" value="ECO:0007669"/>
    <property type="project" value="TreeGrafter"/>
</dbReference>
<reference evidence="5 6" key="1">
    <citation type="journal article" date="2018" name="Cell">
        <title>The Chara Genome: Secondary Complexity and Implications for Plant Terrestrialization.</title>
        <authorList>
            <person name="Nishiyama T."/>
            <person name="Sakayama H."/>
            <person name="Vries J.D."/>
            <person name="Buschmann H."/>
            <person name="Saint-Marcoux D."/>
            <person name="Ullrich K.K."/>
            <person name="Haas F.B."/>
            <person name="Vanderstraeten L."/>
            <person name="Becker D."/>
            <person name="Lang D."/>
            <person name="Vosolsobe S."/>
            <person name="Rombauts S."/>
            <person name="Wilhelmsson P.K.I."/>
            <person name="Janitza P."/>
            <person name="Kern R."/>
            <person name="Heyl A."/>
            <person name="Rumpler F."/>
            <person name="Villalobos L.I.A.C."/>
            <person name="Clay J.M."/>
            <person name="Skokan R."/>
            <person name="Toyoda A."/>
            <person name="Suzuki Y."/>
            <person name="Kagoshima H."/>
            <person name="Schijlen E."/>
            <person name="Tajeshwar N."/>
            <person name="Catarino B."/>
            <person name="Hetherington A.J."/>
            <person name="Saltykova A."/>
            <person name="Bonnot C."/>
            <person name="Breuninger H."/>
            <person name="Symeonidi A."/>
            <person name="Radhakrishnan G.V."/>
            <person name="Van Nieuwerburgh F."/>
            <person name="Deforce D."/>
            <person name="Chang C."/>
            <person name="Karol K.G."/>
            <person name="Hedrich R."/>
            <person name="Ulvskov P."/>
            <person name="Glockner G."/>
            <person name="Delwiche C.F."/>
            <person name="Petrasek J."/>
            <person name="Van de Peer Y."/>
            <person name="Friml J."/>
            <person name="Beilby M."/>
            <person name="Dolan L."/>
            <person name="Kohara Y."/>
            <person name="Sugano S."/>
            <person name="Fujiyama A."/>
            <person name="Delaux P.-M."/>
            <person name="Quint M."/>
            <person name="TheiBen G."/>
            <person name="Hagemann M."/>
            <person name="Harholt J."/>
            <person name="Dunand C."/>
            <person name="Zachgo S."/>
            <person name="Langdale J."/>
            <person name="Maumus F."/>
            <person name="Straeten D.V.D."/>
            <person name="Gould S.B."/>
            <person name="Rensing S.A."/>
        </authorList>
    </citation>
    <scope>NUCLEOTIDE SEQUENCE [LARGE SCALE GENOMIC DNA]</scope>
    <source>
        <strain evidence="5 6">S276</strain>
    </source>
</reference>
<organism evidence="5 6">
    <name type="scientific">Chara braunii</name>
    <name type="common">Braun's stonewort</name>
    <dbReference type="NCBI Taxonomy" id="69332"/>
    <lineage>
        <taxon>Eukaryota</taxon>
        <taxon>Viridiplantae</taxon>
        <taxon>Streptophyta</taxon>
        <taxon>Charophyceae</taxon>
        <taxon>Charales</taxon>
        <taxon>Characeae</taxon>
        <taxon>Chara</taxon>
    </lineage>
</organism>
<dbReference type="GO" id="GO:0005737">
    <property type="term" value="C:cytoplasm"/>
    <property type="evidence" value="ECO:0007669"/>
    <property type="project" value="TreeGrafter"/>
</dbReference>
<feature type="region of interest" description="Disordered" evidence="2">
    <location>
        <begin position="168"/>
        <end position="190"/>
    </location>
</feature>
<dbReference type="PANTHER" id="PTHR11216:SF161">
    <property type="entry name" value="CALCIUM-BINDING EF HAND FAMILY PROTEIN"/>
    <property type="match status" value="1"/>
</dbReference>
<dbReference type="GO" id="GO:0006897">
    <property type="term" value="P:endocytosis"/>
    <property type="evidence" value="ECO:0007669"/>
    <property type="project" value="TreeGrafter"/>
</dbReference>
<dbReference type="PANTHER" id="PTHR11216">
    <property type="entry name" value="EH DOMAIN"/>
    <property type="match status" value="1"/>
</dbReference>
<evidence type="ECO:0008006" key="7">
    <source>
        <dbReference type="Google" id="ProtNLM"/>
    </source>
</evidence>
<dbReference type="PROSITE" id="PS50031">
    <property type="entry name" value="EH"/>
    <property type="match status" value="2"/>
</dbReference>
<feature type="region of interest" description="Disordered" evidence="2">
    <location>
        <begin position="808"/>
        <end position="875"/>
    </location>
</feature>
<dbReference type="InterPro" id="IPR018247">
    <property type="entry name" value="EF_Hand_1_Ca_BS"/>
</dbReference>
<feature type="domain" description="EH" evidence="3">
    <location>
        <begin position="703"/>
        <end position="783"/>
    </location>
</feature>
<dbReference type="Gramene" id="GBG69501">
    <property type="protein sequence ID" value="GBG69501"/>
    <property type="gene ID" value="CBR_g4194"/>
</dbReference>
<comment type="caution">
    <text evidence="5">The sequence shown here is derived from an EMBL/GenBank/DDBJ whole genome shotgun (WGS) entry which is preliminary data.</text>
</comment>
<keyword evidence="1" id="KW-0106">Calcium</keyword>
<dbReference type="SMART" id="SM00054">
    <property type="entry name" value="EFh"/>
    <property type="match status" value="3"/>
</dbReference>
<dbReference type="Gene3D" id="1.10.238.10">
    <property type="entry name" value="EF-hand"/>
    <property type="match status" value="2"/>
</dbReference>
<dbReference type="Pfam" id="PF12763">
    <property type="entry name" value="EH"/>
    <property type="match status" value="2"/>
</dbReference>
<dbReference type="AlphaFoldDB" id="A0A388KHI3"/>
<protein>
    <recommendedName>
        <fullName evidence="7">Calmodulin</fullName>
    </recommendedName>
</protein>
<feature type="compositionally biased region" description="Low complexity" evidence="2">
    <location>
        <begin position="433"/>
        <end position="446"/>
    </location>
</feature>
<dbReference type="EMBL" id="BFEA01000115">
    <property type="protein sequence ID" value="GBG69501.1"/>
    <property type="molecule type" value="Genomic_DNA"/>
</dbReference>
<dbReference type="InterPro" id="IPR000261">
    <property type="entry name" value="EH_dom"/>
</dbReference>
<feature type="region of interest" description="Disordered" evidence="2">
    <location>
        <begin position="424"/>
        <end position="451"/>
    </location>
</feature>
<sequence length="1278" mass="136555">MDDPWETVFQLADLDHDGKINGQEAVKFFPRVNLPQSVLAQIWSFADRHQNGFLTKPEFFTALQLATVAQAGQQVTKEVAQAVISGAIKNIKPPRLVGITIPAFPPKESSPVVPPTAGAEEYGTPAPGVSTMGLGVLCTTTTTSRSGARGQSDSSRAQGAIDGEIRSAAHGRHDGGAGVETSAPSGMNGGSTMTERDIRYGGGPNLTRISEPKAVAMGVAHGGGNGWAPGVQQTSTQVKPAGKESAAPPAVIASQLEQQQPVRNGHKVITAMPQNGVSVNSAPGSVGVAGRDDGFHSMDVSGVKGRRETRRRKGSPGGSSLLKAVLTHNLSPSRSPRRSTKAKQPEAATGIASDFTNIPVADGRTHVLVPSMSPETDKRSKSAPQSPTRSLLRDLDSPESVQMGGSNIGRVEGTATIRNSQTVPSNLDSLLGSTQSSSHVESQSTVRHSDSVSLTKKIASVNSSSLPSGESRGSAAADVQQQTWIALGGQGTSREGSVGTCRAGIGGTEPCPASAGVEFTSSGDDFAGGASHSKPVREAAASREGTAGLSEWTSASDPAAMLGSAVDVHQSSGSSGGPTVVHIFEGDGFPAAPSSGTSSEKVDSASDANLKKSHSSPSLADGRHVFELNMPASLSMDARLQSEPTAGQGGLTPARGMTHQSELKGAPGLGLPASEVGGSAITPGGWQPTLVVMLGWPQMTAVDEQRYLKIYSSLGPDHNGMISGQKAKDLLMSSQLPREVLKHVWDLADEDEDGMLTSKEFCIALYLVERAREGRSLPLTLPSGIHHDDSPFHPRHQVVVNTQIAEAHTSTSTGLANAKKPSQETGPPTQTAVPRDGMRSALNQAAANTQEQPRLLAQQQQQDHKQQQQEDFGQQQRIEITQAPSREDLRRSMLQHTENAAEGLLTPGAVRLASNDFSRQELGSFLNIASANVNSVGMALPRVNGITPGSVAQHIPAVYQPNLSSAPETHLANQLGRNDHEALATRHNEMEELSTSTRQKNQPTSVKKRADYYEEKMQEIVLFKRRCWDKLVQIEGQIEQEKRDVAVLARNYDEKFRQTEAANLQALAFEARLKSLAKQKIALQDSINHLHNPTDSKSSLQARVNQLVSELDELRSDVMLRVMRSRLKVKAAPPVESTCGWQFETGMQGNTCEWEGEWAYFKNEGLISAVDDIEDRSVSIVETGTCAVRTDSFGVTPRLHNNWRSVPSSTPLPWRETLPQAGMDPVQGWMRFWTSARAEATLARKDLGEKVALRCLGHPQIHACSHRGRHLQDTTRLW</sequence>
<dbReference type="InterPro" id="IPR011992">
    <property type="entry name" value="EF-hand-dom_pair"/>
</dbReference>
<dbReference type="GO" id="GO:0005886">
    <property type="term" value="C:plasma membrane"/>
    <property type="evidence" value="ECO:0007669"/>
    <property type="project" value="TreeGrafter"/>
</dbReference>
<gene>
    <name evidence="5" type="ORF">CBR_g4194</name>
</gene>
<keyword evidence="6" id="KW-1185">Reference proteome</keyword>
<feature type="compositionally biased region" description="Low complexity" evidence="2">
    <location>
        <begin position="850"/>
        <end position="861"/>
    </location>
</feature>
<name>A0A388KHI3_CHABU</name>
<dbReference type="PROSITE" id="PS00018">
    <property type="entry name" value="EF_HAND_1"/>
    <property type="match status" value="1"/>
</dbReference>
<dbReference type="OrthoDB" id="524326at2759"/>
<evidence type="ECO:0000256" key="2">
    <source>
        <dbReference type="SAM" id="MobiDB-lite"/>
    </source>
</evidence>
<dbReference type="InterPro" id="IPR002048">
    <property type="entry name" value="EF_hand_dom"/>
</dbReference>